<feature type="chain" id="PRO_5042295209" description="Prolamin-like domain-containing protein" evidence="1">
    <location>
        <begin position="28"/>
        <end position="165"/>
    </location>
</feature>
<organism evidence="2 3">
    <name type="scientific">Chlorella ohadii</name>
    <dbReference type="NCBI Taxonomy" id="2649997"/>
    <lineage>
        <taxon>Eukaryota</taxon>
        <taxon>Viridiplantae</taxon>
        <taxon>Chlorophyta</taxon>
        <taxon>core chlorophytes</taxon>
        <taxon>Trebouxiophyceae</taxon>
        <taxon>Chlorellales</taxon>
        <taxon>Chlorellaceae</taxon>
        <taxon>Chlorella clade</taxon>
        <taxon>Chlorella</taxon>
    </lineage>
</organism>
<name>A0AAD5DRS9_9CHLO</name>
<comment type="caution">
    <text evidence="2">The sequence shown here is derived from an EMBL/GenBank/DDBJ whole genome shotgun (WGS) entry which is preliminary data.</text>
</comment>
<gene>
    <name evidence="2" type="ORF">COHA_005027</name>
</gene>
<evidence type="ECO:0000313" key="2">
    <source>
        <dbReference type="EMBL" id="KAI7841254.1"/>
    </source>
</evidence>
<keyword evidence="3" id="KW-1185">Reference proteome</keyword>
<keyword evidence="1" id="KW-0732">Signal</keyword>
<dbReference type="Proteomes" id="UP001205105">
    <property type="component" value="Unassembled WGS sequence"/>
</dbReference>
<dbReference type="AlphaFoldDB" id="A0AAD5DRS9"/>
<protein>
    <recommendedName>
        <fullName evidence="4">Prolamin-like domain-containing protein</fullName>
    </recommendedName>
</protein>
<dbReference type="EMBL" id="JADXDR010000065">
    <property type="protein sequence ID" value="KAI7841254.1"/>
    <property type="molecule type" value="Genomic_DNA"/>
</dbReference>
<feature type="signal peptide" evidence="1">
    <location>
        <begin position="1"/>
        <end position="27"/>
    </location>
</feature>
<evidence type="ECO:0000313" key="3">
    <source>
        <dbReference type="Proteomes" id="UP001205105"/>
    </source>
</evidence>
<evidence type="ECO:0000256" key="1">
    <source>
        <dbReference type="SAM" id="SignalP"/>
    </source>
</evidence>
<sequence>MPPVRGARLPAAVALAALLLLSPGANAARLLLQDDNSEEHPKCPEGEAWDAVRQACVVPPTPLIQAAIMAKVYGYPTCFEKDSGVYDVLYAELWECDTTIWQPMVAGRDAELTCSKACQSALSKVSLDCMQELVKWEAWWNEEGPGSYSPAPRIWKAAFELCGFL</sequence>
<accession>A0AAD5DRS9</accession>
<proteinExistence type="predicted"/>
<evidence type="ECO:0008006" key="4">
    <source>
        <dbReference type="Google" id="ProtNLM"/>
    </source>
</evidence>
<reference evidence="2" key="1">
    <citation type="submission" date="2020-11" db="EMBL/GenBank/DDBJ databases">
        <title>Chlorella ohadii genome sequencing and assembly.</title>
        <authorList>
            <person name="Murik O."/>
            <person name="Treves H."/>
            <person name="Kedem I."/>
            <person name="Shotland Y."/>
            <person name="Kaplan A."/>
        </authorList>
    </citation>
    <scope>NUCLEOTIDE SEQUENCE</scope>
    <source>
        <strain evidence="2">1</strain>
    </source>
</reference>